<dbReference type="Proteomes" id="UP000324800">
    <property type="component" value="Unassembled WGS sequence"/>
</dbReference>
<dbReference type="AlphaFoldDB" id="A0A5J4X2F5"/>
<evidence type="ECO:0000313" key="2">
    <source>
        <dbReference type="Proteomes" id="UP000324800"/>
    </source>
</evidence>
<accession>A0A5J4X2F5</accession>
<comment type="caution">
    <text evidence="1">The sequence shown here is derived from an EMBL/GenBank/DDBJ whole genome shotgun (WGS) entry which is preliminary data.</text>
</comment>
<dbReference type="EMBL" id="SNRW01000475">
    <property type="protein sequence ID" value="KAA6400926.1"/>
    <property type="molecule type" value="Genomic_DNA"/>
</dbReference>
<gene>
    <name evidence="1" type="ORF">EZS28_003548</name>
</gene>
<protein>
    <submittedName>
        <fullName evidence="1">Uncharacterized protein</fullName>
    </submittedName>
</protein>
<name>A0A5J4X2F5_9EUKA</name>
<sequence length="438" mass="47311">MDDQDIGQLQADVITINTELARQTHFRGYFTTNDEILSLANPAIGDYAYSAEDLLVWDYDGTQWIETDKIVPDQMTPASDANPQADGTVTAGISTEYSRGDHVHPLNITSTIPVSDSASGAVGTANQYARSDHSHPINISTSIAPQDSTSGSVGTTNYYARSDHSHPINVQTNASIVPIVNGVGSNGTSTYYARQDHIHPQQLTYDGNVTATKFIKTGGLATEILCANGDTTAISTIDNDSVKKTGKPLQIVQEYLRYADYSYNDDEPSVESDDDDYQTRGQIYSQYVNKSQTETIIKRKTFKNSQLEIQQTGPANPLIVSNYNNSGILQQLINSSELILSLNTTDPVGTPLYINYRDGNLSSLYPNSKLVQNYVLNAGTSSSFAGVKCGVLQWLVGSAGNDTLNPLGFTIVIAGQETQGKAVQWGINSSQSGGLYAS</sequence>
<organism evidence="1 2">
    <name type="scientific">Streblomastix strix</name>
    <dbReference type="NCBI Taxonomy" id="222440"/>
    <lineage>
        <taxon>Eukaryota</taxon>
        <taxon>Metamonada</taxon>
        <taxon>Preaxostyla</taxon>
        <taxon>Oxymonadida</taxon>
        <taxon>Streblomastigidae</taxon>
        <taxon>Streblomastix</taxon>
    </lineage>
</organism>
<reference evidence="1 2" key="1">
    <citation type="submission" date="2019-03" db="EMBL/GenBank/DDBJ databases">
        <title>Single cell metagenomics reveals metabolic interactions within the superorganism composed of flagellate Streblomastix strix and complex community of Bacteroidetes bacteria on its surface.</title>
        <authorList>
            <person name="Treitli S.C."/>
            <person name="Kolisko M."/>
            <person name="Husnik F."/>
            <person name="Keeling P."/>
            <person name="Hampl V."/>
        </authorList>
    </citation>
    <scope>NUCLEOTIDE SEQUENCE [LARGE SCALE GENOMIC DNA]</scope>
    <source>
        <strain evidence="1">ST1C</strain>
    </source>
</reference>
<proteinExistence type="predicted"/>
<evidence type="ECO:0000313" key="1">
    <source>
        <dbReference type="EMBL" id="KAA6400926.1"/>
    </source>
</evidence>